<reference evidence="1 2" key="1">
    <citation type="journal article" date="2018" name="Elife">
        <title>Discovery and characterization of a prevalent human gut bacterial enzyme sufficient for the inactivation of a family of plant toxins.</title>
        <authorList>
            <person name="Koppel N."/>
            <person name="Bisanz J.E."/>
            <person name="Pandelia M.E."/>
            <person name="Turnbaugh P.J."/>
            <person name="Balskus E.P."/>
        </authorList>
    </citation>
    <scope>NUCLEOTIDE SEQUENCE [LARGE SCALE GENOMIC DNA]</scope>
    <source>
        <strain evidence="1 2">MR1 #12</strain>
    </source>
</reference>
<evidence type="ECO:0000313" key="1">
    <source>
        <dbReference type="EMBL" id="RDB76277.1"/>
    </source>
</evidence>
<gene>
    <name evidence="1" type="ORF">C1872_12605</name>
</gene>
<evidence type="ECO:0000313" key="2">
    <source>
        <dbReference type="Proteomes" id="UP000253752"/>
    </source>
</evidence>
<sequence>MAIKVTSEGGLLYFLQKLRQLFVPRELRTGSSSEYKVLSDNNLTDGLVAKIENADSHVFSGSYSDLTAKPSINGRTLEGSQSLADLGIAAAADVPTRVSQLANDSGFAVATTVGEDIAAGDKATLASAKKYADDKAAAIHVPAKVSELTNDSGYQTSADVQSSVDGAVGAAKSELQSAIESAVSSTYKPAGSVAFASLPAPSKANLGKVYNVTDAFTTTASFVDGAGQTYPKGTNVVCVNTSGTTYMWDVLAGMVDLSPYLKSADLSTVTNADIDAMF</sequence>
<protein>
    <submittedName>
        <fullName evidence="1">Uncharacterized protein</fullName>
    </submittedName>
</protein>
<comment type="caution">
    <text evidence="1">The sequence shown here is derived from an EMBL/GenBank/DDBJ whole genome shotgun (WGS) entry which is preliminary data.</text>
</comment>
<dbReference type="RefSeq" id="WP_114516589.1">
    <property type="nucleotide sequence ID" value="NZ_CP176636.1"/>
</dbReference>
<dbReference type="Proteomes" id="UP000253752">
    <property type="component" value="Unassembled WGS sequence"/>
</dbReference>
<dbReference type="EMBL" id="PPTX01000022">
    <property type="protein sequence ID" value="RDB76277.1"/>
    <property type="molecule type" value="Genomic_DNA"/>
</dbReference>
<dbReference type="AlphaFoldDB" id="A0A369MN28"/>
<accession>A0A369MN28</accession>
<name>A0A369MN28_EGGLN</name>
<proteinExistence type="predicted"/>
<organism evidence="1 2">
    <name type="scientific">Eggerthella lenta</name>
    <name type="common">Eubacterium lentum</name>
    <dbReference type="NCBI Taxonomy" id="84112"/>
    <lineage>
        <taxon>Bacteria</taxon>
        <taxon>Bacillati</taxon>
        <taxon>Actinomycetota</taxon>
        <taxon>Coriobacteriia</taxon>
        <taxon>Eggerthellales</taxon>
        <taxon>Eggerthellaceae</taxon>
        <taxon>Eggerthella</taxon>
    </lineage>
</organism>